<dbReference type="FunFam" id="3.40.630.10:FF:000018">
    <property type="entry name" value="Aminoacyl-histidine dipeptidase PepD"/>
    <property type="match status" value="1"/>
</dbReference>
<dbReference type="PIRSF" id="PIRSF016599">
    <property type="entry name" value="Xaa-His_dipept"/>
    <property type="match status" value="1"/>
</dbReference>
<dbReference type="GO" id="GO:0006508">
    <property type="term" value="P:proteolysis"/>
    <property type="evidence" value="ECO:0007669"/>
    <property type="project" value="UniProtKB-KW"/>
</dbReference>
<dbReference type="RefSeq" id="WP_125127499.1">
    <property type="nucleotide sequence ID" value="NZ_RHJS01000002.1"/>
</dbReference>
<evidence type="ECO:0000256" key="4">
    <source>
        <dbReference type="ARBA" id="ARBA00022723"/>
    </source>
</evidence>
<dbReference type="Gene3D" id="3.40.630.10">
    <property type="entry name" value="Zn peptidases"/>
    <property type="match status" value="2"/>
</dbReference>
<dbReference type="SUPFAM" id="SSF53187">
    <property type="entry name" value="Zn-dependent exopeptidases"/>
    <property type="match status" value="1"/>
</dbReference>
<dbReference type="PRINTS" id="PR00934">
    <property type="entry name" value="XHISDIPTASE"/>
</dbReference>
<dbReference type="InterPro" id="IPR001160">
    <property type="entry name" value="Peptidase_M20C"/>
</dbReference>
<organism evidence="18 19">
    <name type="scientific">Schaedlerella arabinosiphila</name>
    <dbReference type="NCBI Taxonomy" id="2044587"/>
    <lineage>
        <taxon>Bacteria</taxon>
        <taxon>Bacillati</taxon>
        <taxon>Bacillota</taxon>
        <taxon>Clostridia</taxon>
        <taxon>Lachnospirales</taxon>
        <taxon>Lachnospiraceae</taxon>
        <taxon>Schaedlerella</taxon>
    </lineage>
</organism>
<dbReference type="GO" id="GO:0046872">
    <property type="term" value="F:metal ion binding"/>
    <property type="evidence" value="ECO:0007669"/>
    <property type="project" value="UniProtKB-KW"/>
</dbReference>
<evidence type="ECO:0000256" key="6">
    <source>
        <dbReference type="ARBA" id="ARBA00022833"/>
    </source>
</evidence>
<keyword evidence="8" id="KW-0170">Cobalt</keyword>
<accession>A0A426DGT3</accession>
<evidence type="ECO:0000256" key="15">
    <source>
        <dbReference type="ARBA" id="ARBA00076004"/>
    </source>
</evidence>
<keyword evidence="4" id="KW-0479">Metal-binding</keyword>
<keyword evidence="5" id="KW-0378">Hydrolase</keyword>
<evidence type="ECO:0000256" key="12">
    <source>
        <dbReference type="ARBA" id="ARBA00061423"/>
    </source>
</evidence>
<evidence type="ECO:0000256" key="17">
    <source>
        <dbReference type="ARBA" id="ARBA00078074"/>
    </source>
</evidence>
<evidence type="ECO:0000256" key="14">
    <source>
        <dbReference type="ARBA" id="ARBA00075285"/>
    </source>
</evidence>
<comment type="cofactor">
    <cofactor evidence="2">
        <name>Zn(2+)</name>
        <dbReference type="ChEBI" id="CHEBI:29105"/>
    </cofactor>
</comment>
<evidence type="ECO:0000256" key="1">
    <source>
        <dbReference type="ARBA" id="ARBA00001941"/>
    </source>
</evidence>
<keyword evidence="7" id="KW-0482">Metalloprotease</keyword>
<dbReference type="PANTHER" id="PTHR43501:SF1">
    <property type="entry name" value="CYTOSOL NON-SPECIFIC DIPEPTIDASE"/>
    <property type="match status" value="1"/>
</dbReference>
<dbReference type="AlphaFoldDB" id="A0A426DGT3"/>
<evidence type="ECO:0000256" key="9">
    <source>
        <dbReference type="ARBA" id="ARBA00036421"/>
    </source>
</evidence>
<proteinExistence type="inferred from homology"/>
<evidence type="ECO:0000256" key="16">
    <source>
        <dbReference type="ARBA" id="ARBA00077688"/>
    </source>
</evidence>
<name>A0A426DGT3_9FIRM</name>
<evidence type="ECO:0000313" key="18">
    <source>
        <dbReference type="EMBL" id="RRK31921.1"/>
    </source>
</evidence>
<dbReference type="PANTHER" id="PTHR43501">
    <property type="entry name" value="CYTOSOL NON-SPECIFIC DIPEPTIDASE"/>
    <property type="match status" value="1"/>
</dbReference>
<evidence type="ECO:0000313" key="19">
    <source>
        <dbReference type="Proteomes" id="UP000274920"/>
    </source>
</evidence>
<comment type="similarity">
    <text evidence="12">Belongs to the peptidase M20C family.</text>
</comment>
<keyword evidence="6" id="KW-0862">Zinc</keyword>
<evidence type="ECO:0000256" key="10">
    <source>
        <dbReference type="ARBA" id="ARBA00038976"/>
    </source>
</evidence>
<keyword evidence="3" id="KW-0645">Protease</keyword>
<comment type="caution">
    <text evidence="18">The sequence shown here is derived from an EMBL/GenBank/DDBJ whole genome shotgun (WGS) entry which is preliminary data.</text>
</comment>
<dbReference type="Proteomes" id="UP000274920">
    <property type="component" value="Unassembled WGS sequence"/>
</dbReference>
<dbReference type="EMBL" id="RHJS01000002">
    <property type="protein sequence ID" value="RRK31921.1"/>
    <property type="molecule type" value="Genomic_DNA"/>
</dbReference>
<dbReference type="Pfam" id="PF01546">
    <property type="entry name" value="Peptidase_M20"/>
    <property type="match status" value="1"/>
</dbReference>
<comment type="catalytic activity">
    <reaction evidence="9">
        <text>Hydrolysis of dipeptides, preferentially hydrophobic dipeptides including prolyl amino acids.</text>
        <dbReference type="EC" id="3.4.13.18"/>
    </reaction>
</comment>
<dbReference type="EC" id="3.4.13.18" evidence="10"/>
<protein>
    <recommendedName>
        <fullName evidence="13">Cytosol non-specific dipeptidase</fullName>
        <ecNumber evidence="10">3.4.13.18</ecNumber>
    </recommendedName>
    <alternativeName>
        <fullName evidence="16">Aminoacyl-histidine dipeptidase</fullName>
    </alternativeName>
    <alternativeName>
        <fullName evidence="15">Beta-alanyl-histidine dipeptidase</fullName>
    </alternativeName>
    <alternativeName>
        <fullName evidence="14">Carnosinase</fullName>
    </alternativeName>
    <alternativeName>
        <fullName evidence="11">Peptidase D</fullName>
    </alternativeName>
    <alternativeName>
        <fullName evidence="17">Xaa-His dipeptidase</fullName>
    </alternativeName>
</protein>
<dbReference type="GO" id="GO:0070573">
    <property type="term" value="F:metallodipeptidase activity"/>
    <property type="evidence" value="ECO:0007669"/>
    <property type="project" value="TreeGrafter"/>
</dbReference>
<evidence type="ECO:0000256" key="7">
    <source>
        <dbReference type="ARBA" id="ARBA00023049"/>
    </source>
</evidence>
<evidence type="ECO:0000256" key="8">
    <source>
        <dbReference type="ARBA" id="ARBA00023285"/>
    </source>
</evidence>
<gene>
    <name evidence="18" type="ORF">EBB54_11465</name>
</gene>
<dbReference type="GO" id="GO:0005829">
    <property type="term" value="C:cytosol"/>
    <property type="evidence" value="ECO:0007669"/>
    <property type="project" value="TreeGrafter"/>
</dbReference>
<dbReference type="NCBIfam" id="TIGR01893">
    <property type="entry name" value="aa-his-dipept"/>
    <property type="match status" value="1"/>
</dbReference>
<evidence type="ECO:0000256" key="5">
    <source>
        <dbReference type="ARBA" id="ARBA00022801"/>
    </source>
</evidence>
<dbReference type="CDD" id="cd03890">
    <property type="entry name" value="M20_pepD"/>
    <property type="match status" value="1"/>
</dbReference>
<dbReference type="InterPro" id="IPR002933">
    <property type="entry name" value="Peptidase_M20"/>
</dbReference>
<evidence type="ECO:0000256" key="11">
    <source>
        <dbReference type="ARBA" id="ARBA00044252"/>
    </source>
</evidence>
<comment type="cofactor">
    <cofactor evidence="1">
        <name>Co(2+)</name>
        <dbReference type="ChEBI" id="CHEBI:48828"/>
    </cofactor>
</comment>
<keyword evidence="19" id="KW-1185">Reference proteome</keyword>
<sequence>MAVLTGIEPKEVFQFFEEISRIPRGSYNTKGISDYCVKFAQERKLDVYQDEWNNVIIKKPGTKGYENSEPVIIQGHLDMVCEKTEESDHDFLTDPLELMVEDGYVTAKDTTLGADNGIAIAMALAVLDSDTLEHPPVEALFTVDEEVSMDGAANIDLSRLKGTMLINLDSEEDDRLTAGCAGGFRFSCEIPVEKVQAKGQGLLVEVCGLKGGHSGVEIDRQRGNANKLAGRLLYRLCKEQKVRLAEINGGARENVITSVNRSTVVTDDQEQTIRLIGEMKEAWRQEFGADEPGLDIRVTELGEKEYHVFTEESAKKVVGFLVNCPNGVDEYSRSLKGLVETSDNLGVVKSQEDSVRFLVLVRSGISSKLEEFKDRLGGLADLLGGNWSIDSGYPAWTFKEASRIRPITADAFEEVFGVRPEITTIHAGLECGLLSGKKPELDCISFGPNMQDVHSFHERLEIASAEKIWKVLKIILKRCK</sequence>
<evidence type="ECO:0000256" key="2">
    <source>
        <dbReference type="ARBA" id="ARBA00001947"/>
    </source>
</evidence>
<reference evidence="18" key="1">
    <citation type="submission" date="2018-10" db="EMBL/GenBank/DDBJ databases">
        <title>Schaedlerella arabinophila gen. nov. sp. nov., isolated from the mouse intestinal tract and comparative analysis with the genome of the closely related altered Schaedler flora strain ASF502.</title>
        <authorList>
            <person name="Miyake S."/>
            <person name="Soh M."/>
            <person name="Seedorf H."/>
        </authorList>
    </citation>
    <scope>NUCLEOTIDE SEQUENCE [LARGE SCALE GENOMIC DNA]</scope>
    <source>
        <strain evidence="18">DSM 106076</strain>
    </source>
</reference>
<dbReference type="FunFam" id="3.40.630.10:FF:000015">
    <property type="entry name" value="Aminoacyl-histidine dipeptidase PepD"/>
    <property type="match status" value="1"/>
</dbReference>
<evidence type="ECO:0000256" key="13">
    <source>
        <dbReference type="ARBA" id="ARBA00071271"/>
    </source>
</evidence>
<evidence type="ECO:0000256" key="3">
    <source>
        <dbReference type="ARBA" id="ARBA00022670"/>
    </source>
</evidence>